<reference evidence="4" key="1">
    <citation type="submission" date="2023-03" db="EMBL/GenBank/DDBJ databases">
        <authorList>
            <person name="Steffen K."/>
            <person name="Cardenas P."/>
        </authorList>
    </citation>
    <scope>NUCLEOTIDE SEQUENCE</scope>
</reference>
<proteinExistence type="predicted"/>
<dbReference type="Pfam" id="PF00041">
    <property type="entry name" value="fn3"/>
    <property type="match status" value="1"/>
</dbReference>
<keyword evidence="2" id="KW-0812">Transmembrane</keyword>
<keyword evidence="2" id="KW-0472">Membrane</keyword>
<dbReference type="InterPro" id="IPR036116">
    <property type="entry name" value="FN3_sf"/>
</dbReference>
<dbReference type="SUPFAM" id="SSF49265">
    <property type="entry name" value="Fibronectin type III"/>
    <property type="match status" value="1"/>
</dbReference>
<dbReference type="AlphaFoldDB" id="A0AA35X520"/>
<dbReference type="InterPro" id="IPR013783">
    <property type="entry name" value="Ig-like_fold"/>
</dbReference>
<sequence length="350" mass="39304">MSWEDLRGWLVSYEIGYQSVRSGQCPPSDSTSNVTVSVDQEMFEVTGLHPGLQYCVWVAGRTSPGVGPFSYTLIPWSSNIEFSLKLDTDNCTDLIVNKLEETVEDITREISRGIELICQCNFPSNYIGDVNLSCNMNRLYLAGRMISTRERDSSALMYDLAQWIATEPTVVVRGMLLKVVPNSNKPAFDEKSGRYSDAAVMVIIGSSAILAFLVIFVTVAAICRYRERNKLSKTSTPDLTNTKEESEYHSDYVPAAVLPSPIEEAHQDDSSPLLHQEIHQSQTEYEPMLTHDYETITTSEKLVDSIRSQGELPSPIYEEMARLATPEKQGPENDENYETPEADEESSYYI</sequence>
<accession>A0AA35X520</accession>
<evidence type="ECO:0000259" key="3">
    <source>
        <dbReference type="PROSITE" id="PS50853"/>
    </source>
</evidence>
<evidence type="ECO:0000313" key="4">
    <source>
        <dbReference type="EMBL" id="CAI8044469.1"/>
    </source>
</evidence>
<organism evidence="4 5">
    <name type="scientific">Geodia barretti</name>
    <name type="common">Barrett's horny sponge</name>
    <dbReference type="NCBI Taxonomy" id="519541"/>
    <lineage>
        <taxon>Eukaryota</taxon>
        <taxon>Metazoa</taxon>
        <taxon>Porifera</taxon>
        <taxon>Demospongiae</taxon>
        <taxon>Heteroscleromorpha</taxon>
        <taxon>Tetractinellida</taxon>
        <taxon>Astrophorina</taxon>
        <taxon>Geodiidae</taxon>
        <taxon>Geodia</taxon>
    </lineage>
</organism>
<feature type="region of interest" description="Disordered" evidence="1">
    <location>
        <begin position="322"/>
        <end position="350"/>
    </location>
</feature>
<dbReference type="Proteomes" id="UP001174909">
    <property type="component" value="Unassembled WGS sequence"/>
</dbReference>
<evidence type="ECO:0000256" key="1">
    <source>
        <dbReference type="SAM" id="MobiDB-lite"/>
    </source>
</evidence>
<gene>
    <name evidence="4" type="ORF">GBAR_LOCUS24665</name>
</gene>
<feature type="domain" description="Fibronectin type-III" evidence="3">
    <location>
        <begin position="1"/>
        <end position="80"/>
    </location>
</feature>
<comment type="caution">
    <text evidence="4">The sequence shown here is derived from an EMBL/GenBank/DDBJ whole genome shotgun (WGS) entry which is preliminary data.</text>
</comment>
<protein>
    <recommendedName>
        <fullName evidence="3">Fibronectin type-III domain-containing protein</fullName>
    </recommendedName>
</protein>
<evidence type="ECO:0000256" key="2">
    <source>
        <dbReference type="SAM" id="Phobius"/>
    </source>
</evidence>
<keyword evidence="2" id="KW-1133">Transmembrane helix</keyword>
<feature type="compositionally biased region" description="Acidic residues" evidence="1">
    <location>
        <begin position="332"/>
        <end position="350"/>
    </location>
</feature>
<dbReference type="CDD" id="cd00063">
    <property type="entry name" value="FN3"/>
    <property type="match status" value="1"/>
</dbReference>
<dbReference type="InterPro" id="IPR003961">
    <property type="entry name" value="FN3_dom"/>
</dbReference>
<dbReference type="Gene3D" id="2.60.40.10">
    <property type="entry name" value="Immunoglobulins"/>
    <property type="match status" value="1"/>
</dbReference>
<evidence type="ECO:0000313" key="5">
    <source>
        <dbReference type="Proteomes" id="UP001174909"/>
    </source>
</evidence>
<feature type="transmembrane region" description="Helical" evidence="2">
    <location>
        <begin position="198"/>
        <end position="223"/>
    </location>
</feature>
<name>A0AA35X520_GEOBA</name>
<dbReference type="EMBL" id="CASHTH010003397">
    <property type="protein sequence ID" value="CAI8044469.1"/>
    <property type="molecule type" value="Genomic_DNA"/>
</dbReference>
<dbReference type="PROSITE" id="PS50853">
    <property type="entry name" value="FN3"/>
    <property type="match status" value="1"/>
</dbReference>
<keyword evidence="5" id="KW-1185">Reference proteome</keyword>